<name>A0AAD7ZE98_DIPPU</name>
<dbReference type="InterPro" id="IPR043504">
    <property type="entry name" value="Peptidase_S1_PA_chymotrypsin"/>
</dbReference>
<dbReference type="PROSITE" id="PS50240">
    <property type="entry name" value="TRYPSIN_DOM"/>
    <property type="match status" value="1"/>
</dbReference>
<feature type="non-terminal residue" evidence="4">
    <location>
        <position position="1"/>
    </location>
</feature>
<evidence type="ECO:0000313" key="4">
    <source>
        <dbReference type="EMBL" id="KAJ9578707.1"/>
    </source>
</evidence>
<reference evidence="4" key="2">
    <citation type="submission" date="2023-05" db="EMBL/GenBank/DDBJ databases">
        <authorList>
            <person name="Fouks B."/>
        </authorList>
    </citation>
    <scope>NUCLEOTIDE SEQUENCE</scope>
    <source>
        <strain evidence="4">Stay&amp;Tobe</strain>
        <tissue evidence="4">Testes</tissue>
    </source>
</reference>
<dbReference type="PANTHER" id="PTHR24256">
    <property type="entry name" value="TRYPTASE-RELATED"/>
    <property type="match status" value="1"/>
</dbReference>
<evidence type="ECO:0000313" key="5">
    <source>
        <dbReference type="Proteomes" id="UP001233999"/>
    </source>
</evidence>
<dbReference type="GO" id="GO:0004252">
    <property type="term" value="F:serine-type endopeptidase activity"/>
    <property type="evidence" value="ECO:0007669"/>
    <property type="project" value="InterPro"/>
</dbReference>
<evidence type="ECO:0000259" key="3">
    <source>
        <dbReference type="PROSITE" id="PS50240"/>
    </source>
</evidence>
<gene>
    <name evidence="4" type="ORF">L9F63_005069</name>
</gene>
<dbReference type="SUPFAM" id="SSF50494">
    <property type="entry name" value="Trypsin-like serine proteases"/>
    <property type="match status" value="1"/>
</dbReference>
<dbReference type="Pfam" id="PF00089">
    <property type="entry name" value="Trypsin"/>
    <property type="match status" value="1"/>
</dbReference>
<dbReference type="EMBL" id="JASPKZ010008864">
    <property type="protein sequence ID" value="KAJ9578707.1"/>
    <property type="molecule type" value="Genomic_DNA"/>
</dbReference>
<feature type="domain" description="Peptidase S1" evidence="3">
    <location>
        <begin position="1"/>
        <end position="162"/>
    </location>
</feature>
<dbReference type="AlphaFoldDB" id="A0AAD7ZE98"/>
<dbReference type="Proteomes" id="UP001233999">
    <property type="component" value="Unassembled WGS sequence"/>
</dbReference>
<evidence type="ECO:0000256" key="1">
    <source>
        <dbReference type="ARBA" id="ARBA00023157"/>
    </source>
</evidence>
<dbReference type="InterPro" id="IPR051487">
    <property type="entry name" value="Ser/Thr_Proteases_Immune/Dev"/>
</dbReference>
<dbReference type="SMART" id="SM00020">
    <property type="entry name" value="Tryp_SPc"/>
    <property type="match status" value="1"/>
</dbReference>
<dbReference type="InterPro" id="IPR001254">
    <property type="entry name" value="Trypsin_dom"/>
</dbReference>
<dbReference type="InterPro" id="IPR009003">
    <property type="entry name" value="Peptidase_S1_PA"/>
</dbReference>
<accession>A0AAD7ZE98</accession>
<sequence>KNMIVHPDYQLFNATNFTDIGSFNDLGLIEVNKPFKFNKYVNKATVSSKSAFGIHNCKAIGFGRSEWGDDTTLRFLNVRKIVRCKDVKDAELKELYPNDLYLCSYPKNDDSALLGGDSGGPMVCPGDNVVGVAFWGKAEDGSFVMLHTTTASFYKWITTNARL</sequence>
<organism evidence="4 5">
    <name type="scientific">Diploptera punctata</name>
    <name type="common">Pacific beetle cockroach</name>
    <dbReference type="NCBI Taxonomy" id="6984"/>
    <lineage>
        <taxon>Eukaryota</taxon>
        <taxon>Metazoa</taxon>
        <taxon>Ecdysozoa</taxon>
        <taxon>Arthropoda</taxon>
        <taxon>Hexapoda</taxon>
        <taxon>Insecta</taxon>
        <taxon>Pterygota</taxon>
        <taxon>Neoptera</taxon>
        <taxon>Polyneoptera</taxon>
        <taxon>Dictyoptera</taxon>
        <taxon>Blattodea</taxon>
        <taxon>Blaberoidea</taxon>
        <taxon>Blaberidae</taxon>
        <taxon>Diplopterinae</taxon>
        <taxon>Diploptera</taxon>
    </lineage>
</organism>
<comment type="caution">
    <text evidence="4">The sequence shown here is derived from an EMBL/GenBank/DDBJ whole genome shotgun (WGS) entry which is preliminary data.</text>
</comment>
<keyword evidence="1" id="KW-1015">Disulfide bond</keyword>
<protein>
    <recommendedName>
        <fullName evidence="3">Peptidase S1 domain-containing protein</fullName>
    </recommendedName>
</protein>
<comment type="similarity">
    <text evidence="2">Belongs to the peptidase S1 family. CLIP subfamily.</text>
</comment>
<reference evidence="4" key="1">
    <citation type="journal article" date="2023" name="IScience">
        <title>Live-bearing cockroach genome reveals convergent evolutionary mechanisms linked to viviparity in insects and beyond.</title>
        <authorList>
            <person name="Fouks B."/>
            <person name="Harrison M.C."/>
            <person name="Mikhailova A.A."/>
            <person name="Marchal E."/>
            <person name="English S."/>
            <person name="Carruthers M."/>
            <person name="Jennings E.C."/>
            <person name="Chiamaka E.L."/>
            <person name="Frigard R.A."/>
            <person name="Pippel M."/>
            <person name="Attardo G.M."/>
            <person name="Benoit J.B."/>
            <person name="Bornberg-Bauer E."/>
            <person name="Tobe S.S."/>
        </authorList>
    </citation>
    <scope>NUCLEOTIDE SEQUENCE</scope>
    <source>
        <strain evidence="4">Stay&amp;Tobe</strain>
    </source>
</reference>
<proteinExistence type="inferred from homology"/>
<evidence type="ECO:0000256" key="2">
    <source>
        <dbReference type="ARBA" id="ARBA00024195"/>
    </source>
</evidence>
<dbReference type="Gene3D" id="2.40.10.10">
    <property type="entry name" value="Trypsin-like serine proteases"/>
    <property type="match status" value="1"/>
</dbReference>
<dbReference type="GO" id="GO:0006508">
    <property type="term" value="P:proteolysis"/>
    <property type="evidence" value="ECO:0007669"/>
    <property type="project" value="InterPro"/>
</dbReference>
<keyword evidence="5" id="KW-1185">Reference proteome</keyword>